<sequence length="65" mass="7664">MNNKPTNDVPDKPFAIECEDILLREYMMEDLDPIYEITHEPEIRAFLHGKFVTGKQHVRRHSIAI</sequence>
<evidence type="ECO:0000313" key="1">
    <source>
        <dbReference type="EMBL" id="KOR89693.1"/>
    </source>
</evidence>
<protein>
    <recommendedName>
        <fullName evidence="3">N-acetyltransferase domain-containing protein</fullName>
    </recommendedName>
</protein>
<gene>
    <name evidence="1" type="ORF">AM231_11480</name>
</gene>
<dbReference type="PATRIC" id="fig|1705565.3.peg.4302"/>
<accession>A0A0M1P5D3</accession>
<evidence type="ECO:0000313" key="2">
    <source>
        <dbReference type="Proteomes" id="UP000036932"/>
    </source>
</evidence>
<reference evidence="2" key="1">
    <citation type="submission" date="2015-08" db="EMBL/GenBank/DDBJ databases">
        <title>Genome sequencing project for genomic taxonomy and phylogenomics of Bacillus-like bacteria.</title>
        <authorList>
            <person name="Liu B."/>
            <person name="Wang J."/>
            <person name="Zhu Y."/>
            <person name="Liu G."/>
            <person name="Chen Q."/>
            <person name="Chen Z."/>
            <person name="Lan J."/>
            <person name="Che J."/>
            <person name="Ge C."/>
            <person name="Shi H."/>
            <person name="Pan Z."/>
            <person name="Liu X."/>
        </authorList>
    </citation>
    <scope>NUCLEOTIDE SEQUENCE [LARGE SCALE GENOMIC DNA]</scope>
    <source>
        <strain evidence="2">FJAT-22460</strain>
    </source>
</reference>
<dbReference type="AlphaFoldDB" id="A0A0M1P5D3"/>
<organism evidence="1 2">
    <name type="scientific">Paenibacillus solani</name>
    <dbReference type="NCBI Taxonomy" id="1705565"/>
    <lineage>
        <taxon>Bacteria</taxon>
        <taxon>Bacillati</taxon>
        <taxon>Bacillota</taxon>
        <taxon>Bacilli</taxon>
        <taxon>Bacillales</taxon>
        <taxon>Paenibacillaceae</taxon>
        <taxon>Paenibacillus</taxon>
    </lineage>
</organism>
<dbReference type="Gene3D" id="3.40.630.30">
    <property type="match status" value="1"/>
</dbReference>
<proteinExistence type="predicted"/>
<dbReference type="Proteomes" id="UP000036932">
    <property type="component" value="Unassembled WGS sequence"/>
</dbReference>
<keyword evidence="2" id="KW-1185">Reference proteome</keyword>
<dbReference type="EMBL" id="LIUT01000001">
    <property type="protein sequence ID" value="KOR89693.1"/>
    <property type="molecule type" value="Genomic_DNA"/>
</dbReference>
<dbReference type="RefSeq" id="WP_054402724.1">
    <property type="nucleotide sequence ID" value="NZ_LIUT01000001.1"/>
</dbReference>
<name>A0A0M1P5D3_9BACL</name>
<evidence type="ECO:0008006" key="3">
    <source>
        <dbReference type="Google" id="ProtNLM"/>
    </source>
</evidence>
<comment type="caution">
    <text evidence="1">The sequence shown here is derived from an EMBL/GenBank/DDBJ whole genome shotgun (WGS) entry which is preliminary data.</text>
</comment>